<feature type="transmembrane region" description="Helical" evidence="1">
    <location>
        <begin position="12"/>
        <end position="32"/>
    </location>
</feature>
<dbReference type="SUPFAM" id="SSF52047">
    <property type="entry name" value="RNI-like"/>
    <property type="match status" value="1"/>
</dbReference>
<evidence type="ECO:0000259" key="2">
    <source>
        <dbReference type="PROSITE" id="PS50181"/>
    </source>
</evidence>
<dbReference type="InterPro" id="IPR053772">
    <property type="entry name" value="At1g61320/At1g61330-like"/>
</dbReference>
<dbReference type="InterPro" id="IPR036047">
    <property type="entry name" value="F-box-like_dom_sf"/>
</dbReference>
<dbReference type="KEGG" id="nau:109211321"/>
<dbReference type="OrthoDB" id="1932213at2759"/>
<dbReference type="EMBL" id="MJEQ01001777">
    <property type="protein sequence ID" value="OIT29466.1"/>
    <property type="molecule type" value="Genomic_DNA"/>
</dbReference>
<dbReference type="Gene3D" id="3.80.10.10">
    <property type="entry name" value="Ribonuclease Inhibitor"/>
    <property type="match status" value="1"/>
</dbReference>
<keyword evidence="1" id="KW-1133">Transmembrane helix</keyword>
<sequence length="499" mass="56986">MVSAVRDFSGRMILPLLALGGIAFGLKYYGFWGKRPARKVVMLMEKEKDNNSTDQVHDAKEDYFSQLPDDILPSILAHLPIHDAVRTSVLSRRWKYLFASMPRLNLRCLDMSGVYSANHSCCPCCQQKFLKGVNKILQLYSGRTVAHIEMVFCYGRKLPTELDQLMCSISRLGVERLRLTFHSYNKSIPFIFSLELLSQTSSLKHLFLNNCIVQPSIKVNFLRTLTLERVFLPKERFEAILSSCLNLEQLTLKFCSLPGKICVSGAIKSLVFFNCGVKEIDLQARNLCMFKCIGFGKVRFYFSFVPALAYVMIDLRQTESMPYIFGDFARDLPAQIEILKAGIGPLEVKYFQRETEIFRNLRTLHLVLVDTNDFDIVKISPILRFCPLLQYLILDIKMTRCSADIPDSPLIISPTCHTELKEAGFRGFHGTTAEIEFALYILRSAMVLERLILSQRVRCYSGFGKWENTFVSFDETRQSSIQRQLHGQAISTKAVVAFV</sequence>
<keyword evidence="1" id="KW-0812">Transmembrane</keyword>
<dbReference type="Proteomes" id="UP000187609">
    <property type="component" value="Unassembled WGS sequence"/>
</dbReference>
<dbReference type="Pfam" id="PF23622">
    <property type="entry name" value="LRR_At1g61320_AtMIF1"/>
    <property type="match status" value="1"/>
</dbReference>
<keyword evidence="4" id="KW-1185">Reference proteome</keyword>
<dbReference type="InterPro" id="IPR001810">
    <property type="entry name" value="F-box_dom"/>
</dbReference>
<reference evidence="3" key="1">
    <citation type="submission" date="2016-11" db="EMBL/GenBank/DDBJ databases">
        <title>The genome of Nicotiana attenuata.</title>
        <authorList>
            <person name="Xu S."/>
            <person name="Brockmoeller T."/>
            <person name="Gaquerel E."/>
            <person name="Navarro A."/>
            <person name="Kuhl H."/>
            <person name="Gase K."/>
            <person name="Ling Z."/>
            <person name="Zhou W."/>
            <person name="Kreitzer C."/>
            <person name="Stanke M."/>
            <person name="Tang H."/>
            <person name="Lyons E."/>
            <person name="Pandey P."/>
            <person name="Pandey S.P."/>
            <person name="Timmermann B."/>
            <person name="Baldwin I.T."/>
        </authorList>
    </citation>
    <scope>NUCLEOTIDE SEQUENCE [LARGE SCALE GENOMIC DNA]</scope>
    <source>
        <strain evidence="3">UT</strain>
    </source>
</reference>
<dbReference type="SMR" id="A0A314KJB7"/>
<organism evidence="3 4">
    <name type="scientific">Nicotiana attenuata</name>
    <name type="common">Coyote tobacco</name>
    <dbReference type="NCBI Taxonomy" id="49451"/>
    <lineage>
        <taxon>Eukaryota</taxon>
        <taxon>Viridiplantae</taxon>
        <taxon>Streptophyta</taxon>
        <taxon>Embryophyta</taxon>
        <taxon>Tracheophyta</taxon>
        <taxon>Spermatophyta</taxon>
        <taxon>Magnoliopsida</taxon>
        <taxon>eudicotyledons</taxon>
        <taxon>Gunneridae</taxon>
        <taxon>Pentapetalae</taxon>
        <taxon>asterids</taxon>
        <taxon>lamiids</taxon>
        <taxon>Solanales</taxon>
        <taxon>Solanaceae</taxon>
        <taxon>Nicotianoideae</taxon>
        <taxon>Nicotianeae</taxon>
        <taxon>Nicotiana</taxon>
    </lineage>
</organism>
<dbReference type="InterPro" id="IPR053781">
    <property type="entry name" value="F-box_AtFBL13-like"/>
</dbReference>
<accession>A0A314KJB7</accession>
<dbReference type="PANTHER" id="PTHR34145">
    <property type="entry name" value="OS02G0105600 PROTEIN"/>
    <property type="match status" value="1"/>
</dbReference>
<dbReference type="InterPro" id="IPR055357">
    <property type="entry name" value="LRR_At1g61320_AtMIF1"/>
</dbReference>
<evidence type="ECO:0000313" key="3">
    <source>
        <dbReference type="EMBL" id="OIT29466.1"/>
    </source>
</evidence>
<dbReference type="Pfam" id="PF00646">
    <property type="entry name" value="F-box"/>
    <property type="match status" value="1"/>
</dbReference>
<evidence type="ECO:0000313" key="4">
    <source>
        <dbReference type="Proteomes" id="UP000187609"/>
    </source>
</evidence>
<dbReference type="STRING" id="49451.A0A314KJB7"/>
<dbReference type="SUPFAM" id="SSF81383">
    <property type="entry name" value="F-box domain"/>
    <property type="match status" value="1"/>
</dbReference>
<gene>
    <name evidence="3" type="ORF">A4A49_39759</name>
</gene>
<name>A0A314KJB7_NICAT</name>
<dbReference type="InterPro" id="IPR032675">
    <property type="entry name" value="LRR_dom_sf"/>
</dbReference>
<comment type="caution">
    <text evidence="3">The sequence shown here is derived from an EMBL/GenBank/DDBJ whole genome shotgun (WGS) entry which is preliminary data.</text>
</comment>
<proteinExistence type="predicted"/>
<feature type="domain" description="F-box" evidence="2">
    <location>
        <begin position="61"/>
        <end position="109"/>
    </location>
</feature>
<dbReference type="SMART" id="SM00256">
    <property type="entry name" value="FBOX"/>
    <property type="match status" value="1"/>
</dbReference>
<evidence type="ECO:0000256" key="1">
    <source>
        <dbReference type="SAM" id="Phobius"/>
    </source>
</evidence>
<dbReference type="CDD" id="cd22160">
    <property type="entry name" value="F-box_AtFBL13-like"/>
    <property type="match status" value="1"/>
</dbReference>
<dbReference type="PROSITE" id="PS50181">
    <property type="entry name" value="FBOX"/>
    <property type="match status" value="1"/>
</dbReference>
<keyword evidence="1" id="KW-0472">Membrane</keyword>
<protein>
    <submittedName>
        <fullName evidence="3">F-boxfbd/lrr-repeat protein</fullName>
    </submittedName>
</protein>
<dbReference type="PANTHER" id="PTHR34145:SF28">
    <property type="entry name" value="F-BOX DOMAIN-CONTAINING PROTEIN"/>
    <property type="match status" value="1"/>
</dbReference>
<dbReference type="Gramene" id="OIT29466">
    <property type="protein sequence ID" value="OIT29466"/>
    <property type="gene ID" value="A4A49_39759"/>
</dbReference>
<dbReference type="AlphaFoldDB" id="A0A314KJB7"/>